<name>A0A0W0W099_9GAMM</name>
<dbReference type="OrthoDB" id="5652367at2"/>
<dbReference type="GO" id="GO:0006605">
    <property type="term" value="P:protein targeting"/>
    <property type="evidence" value="ECO:0007669"/>
    <property type="project" value="InterPro"/>
</dbReference>
<evidence type="ECO:0000256" key="3">
    <source>
        <dbReference type="ARBA" id="ARBA00022519"/>
    </source>
</evidence>
<gene>
    <name evidence="9" type="ORF">Lmac_2025</name>
</gene>
<evidence type="ECO:0000256" key="4">
    <source>
        <dbReference type="ARBA" id="ARBA00022927"/>
    </source>
</evidence>
<evidence type="ECO:0000256" key="1">
    <source>
        <dbReference type="ARBA" id="ARBA00022475"/>
    </source>
</evidence>
<dbReference type="GO" id="GO:0016020">
    <property type="term" value="C:membrane"/>
    <property type="evidence" value="ECO:0007669"/>
    <property type="project" value="InterPro"/>
</dbReference>
<keyword evidence="2" id="KW-0963">Cytoplasm</keyword>
<evidence type="ECO:0000313" key="10">
    <source>
        <dbReference type="Proteomes" id="UP000054908"/>
    </source>
</evidence>
<reference evidence="9 10" key="1">
    <citation type="submission" date="2015-11" db="EMBL/GenBank/DDBJ databases">
        <title>Genomic analysis of 38 Legionella species identifies large and diverse effector repertoires.</title>
        <authorList>
            <person name="Burstein D."/>
            <person name="Amaro F."/>
            <person name="Zusman T."/>
            <person name="Lifshitz Z."/>
            <person name="Cohen O."/>
            <person name="Gilbert J.A."/>
            <person name="Pupko T."/>
            <person name="Shuman H.A."/>
            <person name="Segal G."/>
        </authorList>
    </citation>
    <scope>NUCLEOTIDE SEQUENCE [LARGE SCALE GENOMIC DNA]</scope>
    <source>
        <strain evidence="9 10">PX-1-G2-E2</strain>
    </source>
</reference>
<dbReference type="PROSITE" id="PS51196">
    <property type="entry name" value="SECA_MOTOR_DEAD"/>
    <property type="match status" value="1"/>
</dbReference>
<evidence type="ECO:0000256" key="6">
    <source>
        <dbReference type="SAM" id="Phobius"/>
    </source>
</evidence>
<dbReference type="GO" id="GO:0017038">
    <property type="term" value="P:protein import"/>
    <property type="evidence" value="ECO:0007669"/>
    <property type="project" value="InterPro"/>
</dbReference>
<keyword evidence="3" id="KW-0997">Cell inner membrane</keyword>
<keyword evidence="4" id="KW-0653">Protein transport</keyword>
<dbReference type="PROSITE" id="PS51194">
    <property type="entry name" value="HELICASE_CTER"/>
    <property type="match status" value="1"/>
</dbReference>
<keyword evidence="6" id="KW-0812">Transmembrane</keyword>
<evidence type="ECO:0000313" key="9">
    <source>
        <dbReference type="EMBL" id="KTD25661.1"/>
    </source>
</evidence>
<comment type="caution">
    <text evidence="9">The sequence shown here is derived from an EMBL/GenBank/DDBJ whole genome shotgun (WGS) entry which is preliminary data.</text>
</comment>
<keyword evidence="6" id="KW-1133">Transmembrane helix</keyword>
<dbReference type="InterPro" id="IPR001650">
    <property type="entry name" value="Helicase_C-like"/>
</dbReference>
<dbReference type="RefSeq" id="WP_058452762.1">
    <property type="nucleotide sequence ID" value="NZ_CAAAIB010000002.1"/>
</dbReference>
<keyword evidence="1" id="KW-1003">Cell membrane</keyword>
<feature type="transmembrane region" description="Helical" evidence="6">
    <location>
        <begin position="2691"/>
        <end position="2721"/>
    </location>
</feature>
<dbReference type="InterPro" id="IPR011115">
    <property type="entry name" value="SecA_DEAD"/>
</dbReference>
<accession>A0A0W0W099</accession>
<evidence type="ECO:0000259" key="7">
    <source>
        <dbReference type="PROSITE" id="PS51194"/>
    </source>
</evidence>
<evidence type="ECO:0000256" key="5">
    <source>
        <dbReference type="ARBA" id="ARBA00023010"/>
    </source>
</evidence>
<sequence length="2886" mass="330126">MYFSFRQKKSGFFFNTKNYQWKTLSAKEAENAQEIAPILEQFAQSNYRYRPRRFFSNQLKSIFLKEKITSDFLKISLNDFSESCQIPALIHVIEVVADMGYCIAFDFNEIDLPSEGKSLSAEDKERLLKSVPYQVARALFNQFRPQIDADSSKTDKLIASQYTSIKSQCEKDPVTDLEVSLNKIPHFGSIDEAIIYHKITTRNQYLSNRDLVIVSFKLQNVSIDLESCVDYYYQFYSEIIIILQGKIYENPEERKQLSQSILRFLKLKPCTNFFHLFLLTKNSESLKTEDTLLSLAPVYHKEDDPFSPLPNGSGYYLSDPHVFASINEYIQEQQNKALSPECLIKAELSVKESLVEVEPDKISPEGYIYGHEPIEVTRASKHCGKKQLAAKAGLTFTYHVDLHEEVKQSQSLEQAQQLSKQQTLNQQRQQVLNQQVDYPFFTPPIPLSLTFVALQGSARQALKRWTKEKQLQEEIYYTSWYRTNFSARTLLKQLAQDHPSEFVAELVARTMGLGYSISPESERILSDAPFSSIVQTAKDINYVAQRTATTPFHFFLGKFVMQPLPGYSAESIEAYLFEPIFNRFSDFEDGLDPTSRGLGHSLIFRNSLMQGWYNVSTTRDPSEFDTKNLPIYVSNLGLRANRSDRGYQSHLKANFLKEYPSESLYLESLLEILTPSSHQSLPNRFEDPHYIASKEADFLALIKSAFPDHVYILNRLYENFDEHNLDNIRILLQFFISVNKEKFTVFLNYLVYLDQKCLLKPFYKIYFSYAPTIFSLANLFSMRKEWIATSHSHHGKELDPTCAYVEINEAKEACFLTLVERTPISSSTKSWPAYEKFAHSVLVFAAKHHMLLTAAHLEDIESFWYRVSAKFLAYSEGDVKQQQLLIAHFLDNLITEDGLSLARLRKIDTLLVCLENLLDHAIANHCLREQISELEDISLRWTDVPYATAYNGFPVVCKEMEIKAGSIGWDRHSYVVSLSELEKIILEFNLSASNKKFLPLKTAVFRYLGKETFREELNFYRKLYPPHDPKEPLEVSRLNQLIWAYYVTRCTGSRYNPYPEDIHFIEQCFNFLGEKHPHAKKSTADKIILISRFLTRLEQTKTPETNGSLSLWALWQKDDLFFHFPNQPIPKVLGYKFERNQLQTFLLKQSTDLKEALPTLLQNVMIRGGSKPLSWQQADRLLAESLIANLFDPADKSRIERCFQLLNLLLTPNFSLSAFLEQHLDMLILIENLKNLKNADSNLFIALQAILRKNPDVNMAITLVKLCRAKIEQNPKHLKPCIHFLQGLSANHKLLIYCTQSSSQLELVLDYCLNASADEISLEIGFKLANELRDDEETLKSILGLLSDKKVYAFFQRHRELKVPAPLLQKITKLLKETNNRVSVLRFIESVLEIEDQDPDSVIEKIVGLEANQLSAILSLCNTIYNQQKVSLPNLVDSLKKAPENCLQTLVHVAKHPKITIPRLMEVVNSSVLEVAIDNLEEELYEDDLSCYVYDEEQIKLKIAEIAYNSCDNGPPQTLSPAAQKALLRDYKILMGYIHKHPVYIEKKDGISQTFTAHQLKSRHFPILFKALQAKICRGENKKENQLRLLAISCVALQRTCQKFPRSTQLLPLLHSLDEHGQLVQELKTGAGKSIIAAIHAVLRVAAGRTALIPTENEELGRTGVAEYTNFYNYFDIPCGRRIIEAHSPYSDFVANGVNYSTPYGLALFFITMAIQKIRLAKNCDLIWDEIDASLTSTVPFRLAATLDPILLDTQSWSQIYNYILDFVREKELFLNNHCTQNADIHNFRLYFFSKNTDKKLTAFFKRVPDSFFNMIIDSARLAVQLEDKVDYMVVEKKEADKKSLYCAPFLPHTSRPEPRAGYGSGAQPILHAEKNRTRLSDSGLSFSVAPDTETVVTMTPKNLADLIKTLGGCLIGLTATPGMPNQLQEFRQLYDIKAVHYPSFYPDRCEDLGLKAADGWEDQKTVVLSLIKESREKRQNQPILIFCENAQLATELHDELNSPTHPWQTQCYYGYSPNHHDEENFIADASNPHVISITTKCETRGADFDSEHSFGHFGINLCTHLTEEELVQIKGRVARNGKPGQFCSVIDVKQLGLQKNTAPKELAAAFKTFQQNIGIRNQKERARTRLLEDARFFVTWHLFDLRRKADQILSQQQGQGYSLVPTLELMKTLRDLNKKVETFYEGLLKQDEIPLETRTQQFLEYVATEYNQILDQKSWLPNDRFNDYKPVEPLIPLNKLYELKGINGVKISQLLKFSELLSKGWEAIGNQAIHQGLSKIEPIMAKLDGYTSDQCGPKTIAVKMLSGFELISFAELIPNLESLEADCLQFLDELPTAAEVFISREKARAYVKKYFSETKTCIREERWDELALPTLSDDIFSSDDNIASSLLQSIAKKSIKSGMSGAFHLVIKLYVVPKITKLLAQWFPNDEETQIQLKKIMQEIEPQILDFLLAIPSSLQSEEGIWSLVFDKLLPILQHPSIKGAVGLFNKEGGKVLDSLLRFLEYLKPYRQQPLKELVSIKNLLPLIKQACQLDLVQLLVKTPILKEVLTQLSSLDSEFFSAFYHFDFLSLFHLVHLLAHPIFYNFLKVLPAEANFGHLKVWLNSAEAPMNKEVKQARQELLEFQTNRERIEENNRLKLQRLKTKFTLTPEKLRAELDALKPIPNRTPTPKPASWNVLPWISQHPLQSLALLVVGLLLSWIILPIALVGAVIYASIVLYQKIQRHIEAIKPLEEHYLEPITVYLNTSDQESTLLPELDLEESEQLKISPFSLAGLVQNIDRKLPETLSLQEMGTAVIETLKTTDNTVKLTSVDSSVQPLDLIKVTETAINTLDVGKPANTPEISQVKMRKSVQPNPQSFFSHIQKGGEQILNQIKGAFNEISLR</sequence>
<dbReference type="GO" id="GO:0006886">
    <property type="term" value="P:intracellular protein transport"/>
    <property type="evidence" value="ECO:0007669"/>
    <property type="project" value="InterPro"/>
</dbReference>
<dbReference type="GO" id="GO:0005524">
    <property type="term" value="F:ATP binding"/>
    <property type="evidence" value="ECO:0007669"/>
    <property type="project" value="InterPro"/>
</dbReference>
<feature type="domain" description="Helicase C-terminal" evidence="7">
    <location>
        <begin position="1964"/>
        <end position="2126"/>
    </location>
</feature>
<organism evidence="9 10">
    <name type="scientific">Legionella maceachernii</name>
    <dbReference type="NCBI Taxonomy" id="466"/>
    <lineage>
        <taxon>Bacteria</taxon>
        <taxon>Pseudomonadati</taxon>
        <taxon>Pseudomonadota</taxon>
        <taxon>Gammaproteobacteria</taxon>
        <taxon>Legionellales</taxon>
        <taxon>Legionellaceae</taxon>
        <taxon>Legionella</taxon>
    </lineage>
</organism>
<dbReference type="PATRIC" id="fig|466.6.peg.2146"/>
<evidence type="ECO:0000256" key="2">
    <source>
        <dbReference type="ARBA" id="ARBA00022490"/>
    </source>
</evidence>
<dbReference type="EMBL" id="LNYL01000044">
    <property type="protein sequence ID" value="KTD25661.1"/>
    <property type="molecule type" value="Genomic_DNA"/>
</dbReference>
<dbReference type="PANTHER" id="PTHR30612">
    <property type="entry name" value="SECA INNER MEMBRANE COMPONENT OF SEC PROTEIN SECRETION SYSTEM"/>
    <property type="match status" value="1"/>
</dbReference>
<feature type="domain" description="SecA family profile" evidence="8">
    <location>
        <begin position="1520"/>
        <end position="2123"/>
    </location>
</feature>
<dbReference type="PANTHER" id="PTHR30612:SF0">
    <property type="entry name" value="CHLOROPLAST PROTEIN-TRANSPORTING ATPASE"/>
    <property type="match status" value="1"/>
</dbReference>
<keyword evidence="6" id="KW-0472">Membrane</keyword>
<dbReference type="SUPFAM" id="SSF52540">
    <property type="entry name" value="P-loop containing nucleoside triphosphate hydrolases"/>
    <property type="match status" value="1"/>
</dbReference>
<keyword evidence="10" id="KW-1185">Reference proteome</keyword>
<protein>
    <submittedName>
        <fullName evidence="9">Coiled-coil protein</fullName>
    </submittedName>
</protein>
<keyword evidence="5" id="KW-0811">Translocation</keyword>
<dbReference type="Proteomes" id="UP000054908">
    <property type="component" value="Unassembled WGS sequence"/>
</dbReference>
<dbReference type="InterPro" id="IPR027417">
    <property type="entry name" value="P-loop_NTPase"/>
</dbReference>
<proteinExistence type="predicted"/>
<dbReference type="STRING" id="466.Lmac_2025"/>
<dbReference type="Pfam" id="PF07517">
    <property type="entry name" value="SecA_DEAD"/>
    <property type="match status" value="1"/>
</dbReference>
<dbReference type="InterPro" id="IPR000185">
    <property type="entry name" value="SecA"/>
</dbReference>
<dbReference type="InterPro" id="IPR014018">
    <property type="entry name" value="SecA_motor_DEAD"/>
</dbReference>
<keyword evidence="4" id="KW-0813">Transport</keyword>
<evidence type="ECO:0000259" key="8">
    <source>
        <dbReference type="PROSITE" id="PS51196"/>
    </source>
</evidence>
<dbReference type="Gene3D" id="3.40.50.300">
    <property type="entry name" value="P-loop containing nucleotide triphosphate hydrolases"/>
    <property type="match status" value="2"/>
</dbReference>